<comment type="caution">
    <text evidence="1">The sequence shown here is derived from an EMBL/GenBank/DDBJ whole genome shotgun (WGS) entry which is preliminary data.</text>
</comment>
<reference evidence="1" key="2">
    <citation type="submission" date="2021-04" db="EMBL/GenBank/DDBJ databases">
        <authorList>
            <person name="Gilroy R."/>
        </authorList>
    </citation>
    <scope>NUCLEOTIDE SEQUENCE</scope>
    <source>
        <strain evidence="1">14324</strain>
    </source>
</reference>
<proteinExistence type="predicted"/>
<reference evidence="1" key="1">
    <citation type="journal article" date="2021" name="PeerJ">
        <title>Extensive microbial diversity within the chicken gut microbiome revealed by metagenomics and culture.</title>
        <authorList>
            <person name="Gilroy R."/>
            <person name="Ravi A."/>
            <person name="Getino M."/>
            <person name="Pursley I."/>
            <person name="Horton D.L."/>
            <person name="Alikhan N.F."/>
            <person name="Baker D."/>
            <person name="Gharbi K."/>
            <person name="Hall N."/>
            <person name="Watson M."/>
            <person name="Adriaenssens E.M."/>
            <person name="Foster-Nyarko E."/>
            <person name="Jarju S."/>
            <person name="Secka A."/>
            <person name="Antonio M."/>
            <person name="Oren A."/>
            <person name="Chaudhuri R.R."/>
            <person name="La Ragione R."/>
            <person name="Hildebrand F."/>
            <person name="Pallen M.J."/>
        </authorList>
    </citation>
    <scope>NUCLEOTIDE SEQUENCE</scope>
    <source>
        <strain evidence="1">14324</strain>
    </source>
</reference>
<evidence type="ECO:0000313" key="1">
    <source>
        <dbReference type="EMBL" id="HIZ22420.1"/>
    </source>
</evidence>
<organism evidence="1 2">
    <name type="scientific">Candidatus Blautia faecigallinarum</name>
    <dbReference type="NCBI Taxonomy" id="2838488"/>
    <lineage>
        <taxon>Bacteria</taxon>
        <taxon>Bacillati</taxon>
        <taxon>Bacillota</taxon>
        <taxon>Clostridia</taxon>
        <taxon>Lachnospirales</taxon>
        <taxon>Lachnospiraceae</taxon>
        <taxon>Blautia</taxon>
    </lineage>
</organism>
<gene>
    <name evidence="1" type="ORF">IAA21_06445</name>
</gene>
<dbReference type="Proteomes" id="UP000824041">
    <property type="component" value="Unassembled WGS sequence"/>
</dbReference>
<name>A0A9D2DSW1_9FIRM</name>
<dbReference type="EMBL" id="DXBU01000091">
    <property type="protein sequence ID" value="HIZ22420.1"/>
    <property type="molecule type" value="Genomic_DNA"/>
</dbReference>
<accession>A0A9D2DSW1</accession>
<protein>
    <submittedName>
        <fullName evidence="1">Transcriptional regulator</fullName>
    </submittedName>
</protein>
<dbReference type="AlphaFoldDB" id="A0A9D2DSW1"/>
<sequence>RYYEVSNKLEIAALEKDADTVLAVMKEMLASLDQIGNFRKASLYEHLDFKETSDEFLTELRENLLKCFRDEESFGFLKNDKRWQELIEQQ</sequence>
<feature type="non-terminal residue" evidence="1">
    <location>
        <position position="1"/>
    </location>
</feature>
<evidence type="ECO:0000313" key="2">
    <source>
        <dbReference type="Proteomes" id="UP000824041"/>
    </source>
</evidence>